<name>A0A7M7JEJ7_VARDE</name>
<keyword evidence="4" id="KW-1015">Disulfide bond</keyword>
<dbReference type="SMART" id="SM00408">
    <property type="entry name" value="IGc2"/>
    <property type="match status" value="2"/>
</dbReference>
<feature type="region of interest" description="Disordered" evidence="5">
    <location>
        <begin position="735"/>
        <end position="756"/>
    </location>
</feature>
<dbReference type="SUPFAM" id="SSF48726">
    <property type="entry name" value="Immunoglobulin"/>
    <property type="match status" value="5"/>
</dbReference>
<feature type="compositionally biased region" description="Polar residues" evidence="5">
    <location>
        <begin position="771"/>
        <end position="781"/>
    </location>
</feature>
<dbReference type="InterPro" id="IPR003599">
    <property type="entry name" value="Ig_sub"/>
</dbReference>
<dbReference type="Pfam" id="PF07679">
    <property type="entry name" value="I-set"/>
    <property type="match status" value="1"/>
</dbReference>
<reference evidence="9" key="1">
    <citation type="submission" date="2021-01" db="UniProtKB">
        <authorList>
            <consortium name="EnsemblMetazoa"/>
        </authorList>
    </citation>
    <scope>IDENTIFICATION</scope>
</reference>
<dbReference type="AlphaFoldDB" id="A0A7M7JEJ7"/>
<dbReference type="InterPro" id="IPR036116">
    <property type="entry name" value="FN3_sf"/>
</dbReference>
<dbReference type="GO" id="GO:0030154">
    <property type="term" value="P:cell differentiation"/>
    <property type="evidence" value="ECO:0007669"/>
    <property type="project" value="UniProtKB-ARBA"/>
</dbReference>
<dbReference type="SMART" id="SM00409">
    <property type="entry name" value="IG"/>
    <property type="match status" value="4"/>
</dbReference>
<dbReference type="PROSITE" id="PS50853">
    <property type="entry name" value="FN3"/>
    <property type="match status" value="1"/>
</dbReference>
<proteinExistence type="predicted"/>
<evidence type="ECO:0000256" key="1">
    <source>
        <dbReference type="ARBA" id="ARBA00004167"/>
    </source>
</evidence>
<dbReference type="SUPFAM" id="SSF49265">
    <property type="entry name" value="Fibronectin type III"/>
    <property type="match status" value="1"/>
</dbReference>
<evidence type="ECO:0008006" key="11">
    <source>
        <dbReference type="Google" id="ProtNLM"/>
    </source>
</evidence>
<evidence type="ECO:0000256" key="5">
    <source>
        <dbReference type="SAM" id="MobiDB-lite"/>
    </source>
</evidence>
<dbReference type="GO" id="GO:0009653">
    <property type="term" value="P:anatomical structure morphogenesis"/>
    <property type="evidence" value="ECO:0007669"/>
    <property type="project" value="UniProtKB-ARBA"/>
</dbReference>
<dbReference type="EnsemblMetazoa" id="XM_022795205">
    <property type="protein sequence ID" value="XP_022650940"/>
    <property type="gene ID" value="LOC111246026"/>
</dbReference>
<dbReference type="InterPro" id="IPR007110">
    <property type="entry name" value="Ig-like_dom"/>
</dbReference>
<sequence>MRGPPLVYAQLLPILLQPPFVTMHKQLWMVTGVPANNANREKSHKDVPTIQAVHGSHAYLPCDIEVPLRADDMGARGEGALTLILWYHGDGYSRSATPIFSVDAIDQPLSKATLTPYAEFINRSYFYVLMRPPALKIEPVFESDAGQYRCRADYKNRPSQNRFIHLNVVVPPSEVRIRDQKGKTLTGFIGPFDEGASLVVTCEAIDAKPRARVSWYSDGKLIHDSDVLVPNHPRRLVTNELTIKRLDRSHLHATFVCHAQNEDKSERKVSRENNYLSATIPTTLRTANITIDMNLPPLEIRINRIRQPLSTKRRTEATCTSVGGRPHPQLTWWINNKKLNVLRESGVFGNNFTTNTVSFLPTVDDDRKYLSCRAEGNPLLPETPFEDSFLLNVQYPPQLNLVLGKHMLNATSVREGTDVYFDCQVRANPAVTEVFWKFKGLVLAAHARQGIIMTNQSLVLQQIRRESAGQYQCVAANSEGEIESNELELRVHFAPVCRSRQNLVYGVAVDEDADIPCNVDADPPPTKYTWTLNTTNVADFDEKAFSFNHTRSIVTYRPRFAKSFGTLFCWATNEVGSQVQPCAYRLIPASPPSSVEHCMARNQTDDIVLIKCKPGDAGGLRQTFHLEIFNVAVEHLELNLTRTDTPVFQVPNLIPSTKYVFVLYASNAKGRSSPIRLTVTTPASSKKHSSEGTGLFSSLLKLELVLLLAVLAIVVLLILSVTVILQRRRTIKDHHQGMHNHPSSANLNDKNSGSCRSLKAPVADDLQLTQMKGNHNNSRDPPQQPCKQHLLSSKSGSIVSMTLPDNSKGNTIQM</sequence>
<protein>
    <recommendedName>
        <fullName evidence="11">Nephrin</fullName>
    </recommendedName>
</protein>
<feature type="domain" description="Ig-like" evidence="7">
    <location>
        <begin position="172"/>
        <end position="270"/>
    </location>
</feature>
<dbReference type="Gene3D" id="2.60.40.10">
    <property type="entry name" value="Immunoglobulins"/>
    <property type="match status" value="6"/>
</dbReference>
<feature type="domain" description="Ig-like" evidence="7">
    <location>
        <begin position="296"/>
        <end position="375"/>
    </location>
</feature>
<feature type="transmembrane region" description="Helical" evidence="6">
    <location>
        <begin position="704"/>
        <end position="725"/>
    </location>
</feature>
<accession>A0A7M7JEJ7</accession>
<dbReference type="CDD" id="cd00063">
    <property type="entry name" value="FN3"/>
    <property type="match status" value="1"/>
</dbReference>
<dbReference type="InterPro" id="IPR013098">
    <property type="entry name" value="Ig_I-set"/>
</dbReference>
<feature type="compositionally biased region" description="Polar residues" evidence="5">
    <location>
        <begin position="741"/>
        <end position="755"/>
    </location>
</feature>
<dbReference type="OrthoDB" id="8825892at2759"/>
<evidence type="ECO:0000256" key="6">
    <source>
        <dbReference type="SAM" id="Phobius"/>
    </source>
</evidence>
<comment type="subcellular location">
    <subcellularLocation>
        <location evidence="1">Membrane</location>
        <topology evidence="1">Single-pass membrane protein</topology>
    </subcellularLocation>
</comment>
<keyword evidence="2" id="KW-0677">Repeat</keyword>
<keyword evidence="6" id="KW-0812">Transmembrane</keyword>
<evidence type="ECO:0000256" key="3">
    <source>
        <dbReference type="ARBA" id="ARBA00023136"/>
    </source>
</evidence>
<dbReference type="Proteomes" id="UP000594260">
    <property type="component" value="Unplaced"/>
</dbReference>
<dbReference type="OMA" id="THVYFTH"/>
<dbReference type="InterPro" id="IPR013783">
    <property type="entry name" value="Ig-like_fold"/>
</dbReference>
<keyword evidence="6" id="KW-1133">Transmembrane helix</keyword>
<dbReference type="InterPro" id="IPR003961">
    <property type="entry name" value="FN3_dom"/>
</dbReference>
<dbReference type="InterPro" id="IPR003598">
    <property type="entry name" value="Ig_sub2"/>
</dbReference>
<dbReference type="InterPro" id="IPR036179">
    <property type="entry name" value="Ig-like_dom_sf"/>
</dbReference>
<dbReference type="PROSITE" id="PS50835">
    <property type="entry name" value="IG_LIKE"/>
    <property type="match status" value="4"/>
</dbReference>
<keyword evidence="10" id="KW-1185">Reference proteome</keyword>
<evidence type="ECO:0000259" key="7">
    <source>
        <dbReference type="PROSITE" id="PS50835"/>
    </source>
</evidence>
<organism evidence="9 10">
    <name type="scientific">Varroa destructor</name>
    <name type="common">Honeybee mite</name>
    <dbReference type="NCBI Taxonomy" id="109461"/>
    <lineage>
        <taxon>Eukaryota</taxon>
        <taxon>Metazoa</taxon>
        <taxon>Ecdysozoa</taxon>
        <taxon>Arthropoda</taxon>
        <taxon>Chelicerata</taxon>
        <taxon>Arachnida</taxon>
        <taxon>Acari</taxon>
        <taxon>Parasitiformes</taxon>
        <taxon>Mesostigmata</taxon>
        <taxon>Gamasina</taxon>
        <taxon>Dermanyssoidea</taxon>
        <taxon>Varroidae</taxon>
        <taxon>Varroa</taxon>
    </lineage>
</organism>
<dbReference type="KEGG" id="vde:111246026"/>
<evidence type="ECO:0000313" key="10">
    <source>
        <dbReference type="Proteomes" id="UP000594260"/>
    </source>
</evidence>
<dbReference type="PANTHER" id="PTHR23278:SF19">
    <property type="entry name" value="OBSCURIN"/>
    <property type="match status" value="1"/>
</dbReference>
<dbReference type="Pfam" id="PF08205">
    <property type="entry name" value="C2-set_2"/>
    <property type="match status" value="2"/>
</dbReference>
<dbReference type="RefSeq" id="XP_022650940.1">
    <property type="nucleotide sequence ID" value="XM_022795205.1"/>
</dbReference>
<keyword evidence="3 6" id="KW-0472">Membrane</keyword>
<dbReference type="PANTHER" id="PTHR23278">
    <property type="entry name" value="SIDESTEP PROTEIN"/>
    <property type="match status" value="1"/>
</dbReference>
<feature type="domain" description="Ig-like" evidence="7">
    <location>
        <begin position="495"/>
        <end position="580"/>
    </location>
</feature>
<dbReference type="GO" id="GO:0016020">
    <property type="term" value="C:membrane"/>
    <property type="evidence" value="ECO:0007669"/>
    <property type="project" value="UniProtKB-SubCell"/>
</dbReference>
<feature type="domain" description="Ig-like" evidence="7">
    <location>
        <begin position="397"/>
        <end position="488"/>
    </location>
</feature>
<feature type="domain" description="Fibronectin type-III" evidence="8">
    <location>
        <begin position="591"/>
        <end position="684"/>
    </location>
</feature>
<evidence type="ECO:0000256" key="4">
    <source>
        <dbReference type="ARBA" id="ARBA00023157"/>
    </source>
</evidence>
<dbReference type="InterPro" id="IPR013162">
    <property type="entry name" value="CD80_C2-set"/>
</dbReference>
<dbReference type="InParanoid" id="A0A7M7JEJ7"/>
<feature type="region of interest" description="Disordered" evidence="5">
    <location>
        <begin position="771"/>
        <end position="791"/>
    </location>
</feature>
<evidence type="ECO:0000259" key="8">
    <source>
        <dbReference type="PROSITE" id="PS50853"/>
    </source>
</evidence>
<evidence type="ECO:0000313" key="9">
    <source>
        <dbReference type="EnsemblMetazoa" id="XP_022650940"/>
    </source>
</evidence>
<evidence type="ECO:0000256" key="2">
    <source>
        <dbReference type="ARBA" id="ARBA00022737"/>
    </source>
</evidence>
<dbReference type="GeneID" id="111246026"/>